<evidence type="ECO:0000313" key="2">
    <source>
        <dbReference type="Proteomes" id="UP001152799"/>
    </source>
</evidence>
<accession>A0A9N9MGG0</accession>
<evidence type="ECO:0000313" key="1">
    <source>
        <dbReference type="EMBL" id="CAG9763813.1"/>
    </source>
</evidence>
<dbReference type="OrthoDB" id="6780164at2759"/>
<dbReference type="Gene3D" id="1.10.150.50">
    <property type="entry name" value="Transcription Factor, Ets-1"/>
    <property type="match status" value="1"/>
</dbReference>
<name>A0A9N9MGG0_9CUCU</name>
<organism evidence="1 2">
    <name type="scientific">Ceutorhynchus assimilis</name>
    <name type="common">cabbage seed weevil</name>
    <dbReference type="NCBI Taxonomy" id="467358"/>
    <lineage>
        <taxon>Eukaryota</taxon>
        <taxon>Metazoa</taxon>
        <taxon>Ecdysozoa</taxon>
        <taxon>Arthropoda</taxon>
        <taxon>Hexapoda</taxon>
        <taxon>Insecta</taxon>
        <taxon>Pterygota</taxon>
        <taxon>Neoptera</taxon>
        <taxon>Endopterygota</taxon>
        <taxon>Coleoptera</taxon>
        <taxon>Polyphaga</taxon>
        <taxon>Cucujiformia</taxon>
        <taxon>Curculionidae</taxon>
        <taxon>Ceutorhynchinae</taxon>
        <taxon>Ceutorhynchus</taxon>
    </lineage>
</organism>
<dbReference type="InterPro" id="IPR013761">
    <property type="entry name" value="SAM/pointed_sf"/>
</dbReference>
<sequence length="425" mass="48740">MLCKMEQFLENNNLVHLAKTFEEQNITELGLLELLSEQEIEKLVMGNIGDKVRLRRGIANLKKVELETSQTELTSEENYEPPMKIQVIEKENLTEAITPSTQNLDLPIIFLSEPLHQLAPNYNSPSTSTVTLDSAFSITSENNVVVENISVKEIWTKDFLGQALLTKGQGPNGSLNNSDRDKLCDILVTKLLNVFQGKLTLHHFRVISKKKIEILPKEKKSTYFIEPILKKDSHRNRSEPARGKLIEKYRNKLYLIRKLENSHSQGTKGEECDKTDNGVFDQSVTDSKIWLSKNSTPKAEVLLHWKASYCLRKLSDNTTIADYFQEWPILKEDIAPELVAYDFEQLHSTAQLNVEAAFDAMFAEVYDKRKKTLTSTDDAIYSLQLCGKYHLRLQFVKRRAAEFGKQSRAEKRLSPRVRNTIFSTR</sequence>
<reference evidence="1" key="1">
    <citation type="submission" date="2022-01" db="EMBL/GenBank/DDBJ databases">
        <authorList>
            <person name="King R."/>
        </authorList>
    </citation>
    <scope>NUCLEOTIDE SEQUENCE</scope>
</reference>
<proteinExistence type="predicted"/>
<dbReference type="EMBL" id="OU892291">
    <property type="protein sequence ID" value="CAG9763813.1"/>
    <property type="molecule type" value="Genomic_DNA"/>
</dbReference>
<dbReference type="AlphaFoldDB" id="A0A9N9MGG0"/>
<keyword evidence="2" id="KW-1185">Reference proteome</keyword>
<gene>
    <name evidence="1" type="ORF">CEUTPL_LOCUS4467</name>
</gene>
<evidence type="ECO:0008006" key="3">
    <source>
        <dbReference type="Google" id="ProtNLM"/>
    </source>
</evidence>
<dbReference type="SUPFAM" id="SSF47769">
    <property type="entry name" value="SAM/Pointed domain"/>
    <property type="match status" value="1"/>
</dbReference>
<protein>
    <recommendedName>
        <fullName evidence="3">SAM domain-containing protein</fullName>
    </recommendedName>
</protein>
<dbReference type="Proteomes" id="UP001152799">
    <property type="component" value="Chromosome 15"/>
</dbReference>